<dbReference type="KEGG" id="lcm:102350061"/>
<dbReference type="EMBL" id="AFYH01233235">
    <property type="status" value="NOT_ANNOTATED_CDS"/>
    <property type="molecule type" value="Genomic_DNA"/>
</dbReference>
<feature type="chain" id="PRO_5004043505" evidence="4">
    <location>
        <begin position="35"/>
        <end position="456"/>
    </location>
</feature>
<proteinExistence type="predicted"/>
<organism evidence="6 7">
    <name type="scientific">Latimeria chalumnae</name>
    <name type="common">Coelacanth</name>
    <dbReference type="NCBI Taxonomy" id="7897"/>
    <lineage>
        <taxon>Eukaryota</taxon>
        <taxon>Metazoa</taxon>
        <taxon>Chordata</taxon>
        <taxon>Craniata</taxon>
        <taxon>Vertebrata</taxon>
        <taxon>Euteleostomi</taxon>
        <taxon>Coelacanthiformes</taxon>
        <taxon>Coelacanthidae</taxon>
        <taxon>Latimeria</taxon>
    </lineage>
</organism>
<dbReference type="InterPro" id="IPR001245">
    <property type="entry name" value="Ser-Thr/Tyr_kinase_cat_dom"/>
</dbReference>
<dbReference type="PANTHER" id="PTHR24416">
    <property type="entry name" value="TYROSINE-PROTEIN KINASE RECEPTOR"/>
    <property type="match status" value="1"/>
</dbReference>
<keyword evidence="3" id="KW-0812">Transmembrane</keyword>
<feature type="domain" description="Protein kinase" evidence="5">
    <location>
        <begin position="148"/>
        <end position="425"/>
    </location>
</feature>
<dbReference type="PROSITE" id="PS00109">
    <property type="entry name" value="PROTEIN_KINASE_TYR"/>
    <property type="match status" value="1"/>
</dbReference>
<dbReference type="EMBL" id="AFYH01233240">
    <property type="status" value="NOT_ANNOTATED_CDS"/>
    <property type="molecule type" value="Genomic_DNA"/>
</dbReference>
<dbReference type="InParanoid" id="M3XJX7"/>
<reference evidence="7" key="1">
    <citation type="submission" date="2011-08" db="EMBL/GenBank/DDBJ databases">
        <title>The draft genome of Latimeria chalumnae.</title>
        <authorList>
            <person name="Di Palma F."/>
            <person name="Alfoldi J."/>
            <person name="Johnson J."/>
            <person name="Berlin A."/>
            <person name="Gnerre S."/>
            <person name="Jaffe D."/>
            <person name="MacCallum I."/>
            <person name="Young S."/>
            <person name="Walker B.J."/>
            <person name="Lander E."/>
            <person name="Lindblad-Toh K."/>
        </authorList>
    </citation>
    <scope>NUCLEOTIDE SEQUENCE [LARGE SCALE GENOMIC DNA]</scope>
    <source>
        <strain evidence="7">Wild caught</strain>
    </source>
</reference>
<evidence type="ECO:0000256" key="2">
    <source>
        <dbReference type="ARBA" id="ARBA00022840"/>
    </source>
</evidence>
<feature type="transmembrane region" description="Helical" evidence="3">
    <location>
        <begin position="66"/>
        <end position="88"/>
    </location>
</feature>
<dbReference type="GeneTree" id="ENSGT00940000157871"/>
<dbReference type="InterPro" id="IPR000719">
    <property type="entry name" value="Prot_kinase_dom"/>
</dbReference>
<keyword evidence="7" id="KW-1185">Reference proteome</keyword>
<keyword evidence="1" id="KW-0547">Nucleotide-binding</keyword>
<reference evidence="6" key="2">
    <citation type="submission" date="2025-08" db="UniProtKB">
        <authorList>
            <consortium name="Ensembl"/>
        </authorList>
    </citation>
    <scope>IDENTIFICATION</scope>
</reference>
<dbReference type="GO" id="GO:0043235">
    <property type="term" value="C:receptor complex"/>
    <property type="evidence" value="ECO:0007669"/>
    <property type="project" value="TreeGrafter"/>
</dbReference>
<evidence type="ECO:0000313" key="6">
    <source>
        <dbReference type="Ensembl" id="ENSLACP00000023033.1"/>
    </source>
</evidence>
<dbReference type="InterPro" id="IPR011009">
    <property type="entry name" value="Kinase-like_dom_sf"/>
</dbReference>
<dbReference type="GO" id="GO:0005524">
    <property type="term" value="F:ATP binding"/>
    <property type="evidence" value="ECO:0007669"/>
    <property type="project" value="UniProtKB-KW"/>
</dbReference>
<dbReference type="InterPro" id="IPR050122">
    <property type="entry name" value="RTK"/>
</dbReference>
<dbReference type="PRINTS" id="PR00109">
    <property type="entry name" value="TYRKINASE"/>
</dbReference>
<evidence type="ECO:0000259" key="5">
    <source>
        <dbReference type="PROSITE" id="PS50011"/>
    </source>
</evidence>
<dbReference type="Pfam" id="PF07714">
    <property type="entry name" value="PK_Tyr_Ser-Thr"/>
    <property type="match status" value="1"/>
</dbReference>
<dbReference type="Proteomes" id="UP000008672">
    <property type="component" value="Unassembled WGS sequence"/>
</dbReference>
<dbReference type="AlphaFoldDB" id="M3XJX7"/>
<dbReference type="GO" id="GO:0004714">
    <property type="term" value="F:transmembrane receptor protein tyrosine kinase activity"/>
    <property type="evidence" value="ECO:0007669"/>
    <property type="project" value="TreeGrafter"/>
</dbReference>
<dbReference type="GO" id="GO:0005886">
    <property type="term" value="C:plasma membrane"/>
    <property type="evidence" value="ECO:0007669"/>
    <property type="project" value="TreeGrafter"/>
</dbReference>
<feature type="signal peptide" evidence="4">
    <location>
        <begin position="1"/>
        <end position="34"/>
    </location>
</feature>
<dbReference type="EMBL" id="AFYH01233238">
    <property type="status" value="NOT_ANNOTATED_CDS"/>
    <property type="molecule type" value="Genomic_DNA"/>
</dbReference>
<dbReference type="EMBL" id="AFYH01233239">
    <property type="status" value="NOT_ANNOTATED_CDS"/>
    <property type="molecule type" value="Genomic_DNA"/>
</dbReference>
<dbReference type="PANTHER" id="PTHR24416:SF631">
    <property type="entry name" value="SERINE_THREONINE_TYROSINE KINASE 1"/>
    <property type="match status" value="1"/>
</dbReference>
<dbReference type="SUPFAM" id="SSF56112">
    <property type="entry name" value="Protein kinase-like (PK-like)"/>
    <property type="match status" value="1"/>
</dbReference>
<dbReference type="Gene3D" id="1.10.510.10">
    <property type="entry name" value="Transferase(Phosphotransferase) domain 1"/>
    <property type="match status" value="1"/>
</dbReference>
<keyword evidence="3" id="KW-1133">Transmembrane helix</keyword>
<dbReference type="Gene3D" id="3.30.200.20">
    <property type="entry name" value="Phosphorylase Kinase, domain 1"/>
    <property type="match status" value="1"/>
</dbReference>
<name>M3XJX7_LATCH</name>
<sequence length="456" mass="51761">MSSGIMKMMRLPLVGNFLTQVLFLTAAVLPGSESTEFEAGRFGRSLLNCTDTDRLCIALEHEYEVIIVPVVLIGATCIVVSCILWLSCQHKEEGEKLKIEGLERGPHDTCDNSYIVLHEASPSNILEAGKDPSHAQFEIPRERLTFTWGEAEKIRNGTYGPIYRTKMASRNSEKVNSVVIKVLRDSAKLEEIKEFLDRIKFHSFLGKHPNIVELVGCCTDRFPIFHVMEDVELGDLLSFLWKCRKDVIKMDEVPYDITEKQVYNIAFQVVAGLEYLNQKKLIHGDVAARNVLIASNFTAKLCGLGIAFDIHNYQVLNRKRVVPLKWQAPERMMRMPQTDKSDVWSFGILLYEMVTLGAPPYPEVPPENILQHLQRGQRMKSPANCKSQMYNIMKQCWQWKQSDRLTLADLRRRLDAGRKAANDRVVLQFPEFVVPGPYANVAGIAESTLLANYTAL</sequence>
<dbReference type="HOGENOM" id="CLU_000288_7_7_1"/>
<keyword evidence="2" id="KW-0067">ATP-binding</keyword>
<evidence type="ECO:0000256" key="1">
    <source>
        <dbReference type="ARBA" id="ARBA00022741"/>
    </source>
</evidence>
<dbReference type="InterPro" id="IPR008266">
    <property type="entry name" value="Tyr_kinase_AS"/>
</dbReference>
<dbReference type="FunFam" id="1.10.510.10:FF:000450">
    <property type="entry name" value="Tyrosine-protein kinase STYK1"/>
    <property type="match status" value="1"/>
</dbReference>
<dbReference type="Bgee" id="ENSLACG00000006468">
    <property type="expression patterns" value="Expressed in pelvic fin and 1 other cell type or tissue"/>
</dbReference>
<dbReference type="CDD" id="cd00192">
    <property type="entry name" value="PTKc"/>
    <property type="match status" value="1"/>
</dbReference>
<dbReference type="EMBL" id="AFYH01233236">
    <property type="status" value="NOT_ANNOTATED_CDS"/>
    <property type="molecule type" value="Genomic_DNA"/>
</dbReference>
<evidence type="ECO:0000313" key="7">
    <source>
        <dbReference type="Proteomes" id="UP000008672"/>
    </source>
</evidence>
<gene>
    <name evidence="6" type="primary">STYK1</name>
</gene>
<dbReference type="GO" id="GO:0007169">
    <property type="term" value="P:cell surface receptor protein tyrosine kinase signaling pathway"/>
    <property type="evidence" value="ECO:0007669"/>
    <property type="project" value="TreeGrafter"/>
</dbReference>
<dbReference type="STRING" id="7897.ENSLACP00000023033"/>
<keyword evidence="3" id="KW-0472">Membrane</keyword>
<accession>M3XJX7</accession>
<dbReference type="OrthoDB" id="4062651at2759"/>
<evidence type="ECO:0000256" key="4">
    <source>
        <dbReference type="SAM" id="SignalP"/>
    </source>
</evidence>
<keyword evidence="4" id="KW-0732">Signal</keyword>
<protein>
    <submittedName>
        <fullName evidence="6">Serine/threonine/tyrosine kinase 1</fullName>
    </submittedName>
</protein>
<evidence type="ECO:0000256" key="3">
    <source>
        <dbReference type="SAM" id="Phobius"/>
    </source>
</evidence>
<dbReference type="Ensembl" id="ENSLACT00000026204.1">
    <property type="protein sequence ID" value="ENSLACP00000023033.1"/>
    <property type="gene ID" value="ENSLACG00000006468.2"/>
</dbReference>
<dbReference type="PROSITE" id="PS50011">
    <property type="entry name" value="PROTEIN_KINASE_DOM"/>
    <property type="match status" value="1"/>
</dbReference>
<dbReference type="OMA" id="SCCQWKE"/>
<dbReference type="FunCoup" id="M3XJX7">
    <property type="interactions" value="596"/>
</dbReference>
<reference evidence="6" key="3">
    <citation type="submission" date="2025-09" db="UniProtKB">
        <authorList>
            <consortium name="Ensembl"/>
        </authorList>
    </citation>
    <scope>IDENTIFICATION</scope>
</reference>
<dbReference type="EMBL" id="AFYH01233237">
    <property type="status" value="NOT_ANNOTATED_CDS"/>
    <property type="molecule type" value="Genomic_DNA"/>
</dbReference>
<dbReference type="eggNOG" id="KOG0200">
    <property type="taxonomic scope" value="Eukaryota"/>
</dbReference>